<dbReference type="AlphaFoldDB" id="A0A0C3I380"/>
<dbReference type="GO" id="GO:0016810">
    <property type="term" value="F:hydrolase activity, acting on carbon-nitrogen (but not peptide) bonds"/>
    <property type="evidence" value="ECO:0007669"/>
    <property type="project" value="InterPro"/>
</dbReference>
<dbReference type="InterPro" id="IPR032466">
    <property type="entry name" value="Metal_Hydrolase"/>
</dbReference>
<dbReference type="Proteomes" id="UP000031977">
    <property type="component" value="Unassembled WGS sequence"/>
</dbReference>
<dbReference type="OrthoDB" id="9807210at2"/>
<comment type="similarity">
    <text evidence="1">Belongs to the metallo-dependent hydrolases superfamily. ATZ/TRZ family.</text>
</comment>
<dbReference type="CDD" id="cd01298">
    <property type="entry name" value="ATZ_TRZ_like"/>
    <property type="match status" value="1"/>
</dbReference>
<comment type="caution">
    <text evidence="4">The sequence shown here is derived from an EMBL/GenBank/DDBJ whole genome shotgun (WGS) entry which is preliminary data.</text>
</comment>
<dbReference type="EMBL" id="JXOK01000081">
    <property type="protein sequence ID" value="KIN09510.1"/>
    <property type="molecule type" value="Genomic_DNA"/>
</dbReference>
<dbReference type="PANTHER" id="PTHR43794:SF11">
    <property type="entry name" value="AMIDOHYDROLASE-RELATED DOMAIN-CONTAINING PROTEIN"/>
    <property type="match status" value="1"/>
</dbReference>
<evidence type="ECO:0000256" key="1">
    <source>
        <dbReference type="ARBA" id="ARBA00006745"/>
    </source>
</evidence>
<dbReference type="PANTHER" id="PTHR43794">
    <property type="entry name" value="AMINOHYDROLASE SSNA-RELATED"/>
    <property type="match status" value="1"/>
</dbReference>
<dbReference type="InterPro" id="IPR011059">
    <property type="entry name" value="Metal-dep_hydrolase_composite"/>
</dbReference>
<evidence type="ECO:0000313" key="4">
    <source>
        <dbReference type="EMBL" id="KIN09510.1"/>
    </source>
</evidence>
<keyword evidence="5" id="KW-1185">Reference proteome</keyword>
<dbReference type="SUPFAM" id="SSF51556">
    <property type="entry name" value="Metallo-dependent hydrolases"/>
    <property type="match status" value="1"/>
</dbReference>
<reference evidence="4 5" key="1">
    <citation type="submission" date="2015-01" db="EMBL/GenBank/DDBJ databases">
        <title>Draft genome of Vibrio mytili type strain CAIM 528.</title>
        <authorList>
            <person name="Gonzalez-Castillo A."/>
            <person name="Gomez-Gil B."/>
            <person name="Enciso-Ibarra J."/>
        </authorList>
    </citation>
    <scope>NUCLEOTIDE SEQUENCE [LARGE SCALE GENOMIC DNA]</scope>
    <source>
        <strain evidence="4 5">CAIM 528</strain>
    </source>
</reference>
<evidence type="ECO:0000313" key="5">
    <source>
        <dbReference type="Proteomes" id="UP000031977"/>
    </source>
</evidence>
<name>A0A0C3I380_9VIBR</name>
<dbReference type="STRING" id="50718.SU60_19685"/>
<protein>
    <submittedName>
        <fullName evidence="4">Amidohydrolase</fullName>
    </submittedName>
</protein>
<dbReference type="Pfam" id="PF01979">
    <property type="entry name" value="Amidohydro_1"/>
    <property type="match status" value="1"/>
</dbReference>
<dbReference type="InterPro" id="IPR050287">
    <property type="entry name" value="MTA/SAH_deaminase"/>
</dbReference>
<dbReference type="NCBIfam" id="NF009059">
    <property type="entry name" value="PRK12393.1"/>
    <property type="match status" value="1"/>
</dbReference>
<gene>
    <name evidence="4" type="ORF">SU60_19685</name>
</gene>
<dbReference type="Gene3D" id="2.30.40.10">
    <property type="entry name" value="Urease, subunit C, domain 1"/>
    <property type="match status" value="1"/>
</dbReference>
<keyword evidence="2 4" id="KW-0378">Hydrolase</keyword>
<sequence>MNYLIKNANSVFSPRQNIQDIRIQNGLITELGQNLPPIATEEIVDASNCVIYPGFVNTHHHIAQSILKGIPAGINDGLGDWLASVPYRYWPQITPEIMYSAAKLGFYELLRSGATTCADHHYLYHANSSQELEDVLWQAADEMGIRLVLCRGGATVKGTHKGLAKAGVVPESAEQMISRLEHTRSRYHQEGPASMRQLVVAPTTIAHSATPSDLKLIAEYARSQSLRMHSHLLEVDFDNEQTLAKYGKSAVEFAQSCDWLGKDVWFAHIVQANDADIQLLAETKTGIAHCPTSNCRLGSGIAPVIEMAKAGMPISIGVDGSASAESGSMLQELNLTWLIHRAKNGPDATTLEEVLKWGTKGGADILGLSEVGEIREGFAADLVLYELDHPRLSGCHSSLLAPIMCGEPASIKASFVNGRIVYQQDNDDKYFYLVEEVKRSMAELNLRVANLES</sequence>
<organism evidence="4 5">
    <name type="scientific">Vibrio mytili</name>
    <dbReference type="NCBI Taxonomy" id="50718"/>
    <lineage>
        <taxon>Bacteria</taxon>
        <taxon>Pseudomonadati</taxon>
        <taxon>Pseudomonadota</taxon>
        <taxon>Gammaproteobacteria</taxon>
        <taxon>Vibrionales</taxon>
        <taxon>Vibrionaceae</taxon>
        <taxon>Vibrio</taxon>
    </lineage>
</organism>
<proteinExistence type="inferred from homology"/>
<evidence type="ECO:0000259" key="3">
    <source>
        <dbReference type="Pfam" id="PF01979"/>
    </source>
</evidence>
<accession>A0A0C3I380</accession>
<dbReference type="RefSeq" id="WP_041157005.1">
    <property type="nucleotide sequence ID" value="NZ_CBCRVP010000033.1"/>
</dbReference>
<feature type="domain" description="Amidohydrolase-related" evidence="3">
    <location>
        <begin position="50"/>
        <end position="421"/>
    </location>
</feature>
<dbReference type="InterPro" id="IPR006680">
    <property type="entry name" value="Amidohydro-rel"/>
</dbReference>
<dbReference type="Gene3D" id="3.20.20.140">
    <property type="entry name" value="Metal-dependent hydrolases"/>
    <property type="match status" value="1"/>
</dbReference>
<evidence type="ECO:0000256" key="2">
    <source>
        <dbReference type="ARBA" id="ARBA00022801"/>
    </source>
</evidence>
<dbReference type="SUPFAM" id="SSF51338">
    <property type="entry name" value="Composite domain of metallo-dependent hydrolases"/>
    <property type="match status" value="1"/>
</dbReference>